<dbReference type="InterPro" id="IPR011500">
    <property type="entry name" value="GPCR_3_9-Cys_dom"/>
</dbReference>
<name>A0A151JY89_9HYME</name>
<accession>A0A151JY89</accession>
<reference evidence="17 18" key="1">
    <citation type="submission" date="2016-03" db="EMBL/GenBank/DDBJ databases">
        <title>Trachymyrmex septentrionalis WGS genome.</title>
        <authorList>
            <person name="Nygaard S."/>
            <person name="Hu H."/>
            <person name="Boomsma J."/>
            <person name="Zhang G."/>
        </authorList>
    </citation>
    <scope>NUCLEOTIDE SEQUENCE [LARGE SCALE GENOMIC DNA]</scope>
    <source>
        <strain evidence="17">Tsep2-gDNA-1</strain>
        <tissue evidence="17">Whole body</tissue>
    </source>
</reference>
<dbReference type="InterPro" id="IPR017979">
    <property type="entry name" value="GPCR_3_CS"/>
</dbReference>
<dbReference type="InterPro" id="IPR001828">
    <property type="entry name" value="ANF_lig-bd_rcpt"/>
</dbReference>
<dbReference type="GO" id="GO:0004930">
    <property type="term" value="F:G protein-coupled receptor activity"/>
    <property type="evidence" value="ECO:0007669"/>
    <property type="project" value="UniProtKB-KW"/>
</dbReference>
<evidence type="ECO:0000259" key="16">
    <source>
        <dbReference type="PROSITE" id="PS50259"/>
    </source>
</evidence>
<keyword evidence="10 17" id="KW-0675">Receptor</keyword>
<dbReference type="PRINTS" id="PR00593">
    <property type="entry name" value="MTABOTROPICR"/>
</dbReference>
<feature type="signal peptide" evidence="15">
    <location>
        <begin position="1"/>
        <end position="22"/>
    </location>
</feature>
<evidence type="ECO:0000256" key="15">
    <source>
        <dbReference type="SAM" id="SignalP"/>
    </source>
</evidence>
<proteinExistence type="inferred from homology"/>
<dbReference type="EMBL" id="KQ981486">
    <property type="protein sequence ID" value="KYN41424.1"/>
    <property type="molecule type" value="Genomic_DNA"/>
</dbReference>
<comment type="function">
    <text evidence="13">G-protein coupled receptor for glutamate. Ligand binding causes a conformation change that triggers signaling via guanine nucleotide-binding proteins (G proteins) and modulates the activity of down-stream effectors.</text>
</comment>
<evidence type="ECO:0000256" key="3">
    <source>
        <dbReference type="ARBA" id="ARBA00022475"/>
    </source>
</evidence>
<feature type="transmembrane region" description="Helical" evidence="14">
    <location>
        <begin position="846"/>
        <end position="865"/>
    </location>
</feature>
<keyword evidence="12" id="KW-0807">Transducer</keyword>
<evidence type="ECO:0000256" key="5">
    <source>
        <dbReference type="ARBA" id="ARBA00022729"/>
    </source>
</evidence>
<dbReference type="InterPro" id="IPR000162">
    <property type="entry name" value="GPCR_3_mtglu_rcpt"/>
</dbReference>
<feature type="transmembrane region" description="Helical" evidence="14">
    <location>
        <begin position="674"/>
        <end position="701"/>
    </location>
</feature>
<dbReference type="FunFam" id="3.40.50.2300:FF:000009">
    <property type="entry name" value="Glutamate receptor, metabotropic 4"/>
    <property type="match status" value="1"/>
</dbReference>
<dbReference type="AlphaFoldDB" id="A0A151JY89"/>
<keyword evidence="5 15" id="KW-0732">Signal</keyword>
<evidence type="ECO:0000256" key="11">
    <source>
        <dbReference type="ARBA" id="ARBA00023180"/>
    </source>
</evidence>
<keyword evidence="18" id="KW-1185">Reference proteome</keyword>
<evidence type="ECO:0000256" key="12">
    <source>
        <dbReference type="ARBA" id="ARBA00023224"/>
    </source>
</evidence>
<comment type="similarity">
    <text evidence="2">Belongs to the G-protein coupled receptor 3 family.</text>
</comment>
<evidence type="ECO:0000256" key="8">
    <source>
        <dbReference type="ARBA" id="ARBA00023136"/>
    </source>
</evidence>
<dbReference type="InterPro" id="IPR000337">
    <property type="entry name" value="GPCR_3"/>
</dbReference>
<evidence type="ECO:0000256" key="10">
    <source>
        <dbReference type="ARBA" id="ARBA00023170"/>
    </source>
</evidence>
<keyword evidence="8 14" id="KW-0472">Membrane</keyword>
<dbReference type="InterPro" id="IPR038550">
    <property type="entry name" value="GPCR_3_9-Cys_sf"/>
</dbReference>
<evidence type="ECO:0000256" key="2">
    <source>
        <dbReference type="ARBA" id="ARBA00007242"/>
    </source>
</evidence>
<dbReference type="InterPro" id="IPR017978">
    <property type="entry name" value="GPCR_3_C"/>
</dbReference>
<dbReference type="PRINTS" id="PR00248">
    <property type="entry name" value="GPCRMGR"/>
</dbReference>
<keyword evidence="11" id="KW-0325">Glycoprotein</keyword>
<dbReference type="CDD" id="cd15934">
    <property type="entry name" value="7tmC_mGluRs_group2_3"/>
    <property type="match status" value="1"/>
</dbReference>
<feature type="transmembrane region" description="Helical" evidence="14">
    <location>
        <begin position="716"/>
        <end position="738"/>
    </location>
</feature>
<dbReference type="STRING" id="34720.A0A151JY89"/>
<dbReference type="GO" id="GO:0005886">
    <property type="term" value="C:plasma membrane"/>
    <property type="evidence" value="ECO:0007669"/>
    <property type="project" value="UniProtKB-SubCell"/>
</dbReference>
<evidence type="ECO:0000256" key="6">
    <source>
        <dbReference type="ARBA" id="ARBA00022989"/>
    </source>
</evidence>
<feature type="transmembrane region" description="Helical" evidence="14">
    <location>
        <begin position="744"/>
        <end position="763"/>
    </location>
</feature>
<evidence type="ECO:0000256" key="1">
    <source>
        <dbReference type="ARBA" id="ARBA00004651"/>
    </source>
</evidence>
<feature type="domain" description="G-protein coupled receptors family 3 profile" evidence="16">
    <location>
        <begin position="678"/>
        <end position="944"/>
    </location>
</feature>
<keyword evidence="7" id="KW-0297">G-protein coupled receptor</keyword>
<feature type="transmembrane region" description="Helical" evidence="14">
    <location>
        <begin position="909"/>
        <end position="928"/>
    </location>
</feature>
<keyword evidence="3" id="KW-1003">Cell membrane</keyword>
<dbReference type="Proteomes" id="UP000078541">
    <property type="component" value="Unassembled WGS sequence"/>
</dbReference>
<gene>
    <name evidence="17" type="ORF">ALC56_04157</name>
</gene>
<dbReference type="PROSITE" id="PS00981">
    <property type="entry name" value="G_PROTEIN_RECEP_F3_3"/>
    <property type="match status" value="1"/>
</dbReference>
<evidence type="ECO:0000256" key="14">
    <source>
        <dbReference type="SAM" id="Phobius"/>
    </source>
</evidence>
<sequence length="1015" mass="112202">MHQRVPWPLLLLTLSLQHLTSLSTVQSRMHNEAVLIPGDIVLGGLFPVHEKGGGPTACGPNIYHRGVQRLEAMLFAVDQINQEDNILPGVTLGVHILDTCGRDTYALNQSLHFVRASLSNIDISVLECADKSTPRVKRTANAGPIFGVIGGSYSSVSLQVANLLRLFHIPQISPASTAKALSDKTSNSYIYLHIYHIVVFLELRAELFFRTINTIKTTLISRIIISSVLAHPIIFRFDYFARTVPPDTFQSIALVDVVKSANWSYVSTVYSEGSYGEYGIEVFTREATERNVCIAAALKVPSAANDKVFDDIIQRLSKKPNARAIVLFTRAEDARGILEAARRSNLSQPFQWLASDGWGRQSKLIEGLEEEAEGAITVELQSENIPGFDSYMESLTPENNRRNPWFGEYWEEVFGCTLRRNTATYERFGSLQVGWKTGTGNQSYLICPSGLRLSTASGYEQESKVQFVVDAVYAFALALSKLRHDLCGRDEGLCSSMTNYDRGAFYKNYLLNVSFIDAAGSEVKFDEHGDGLARYEILNFRKGTNNNGANGYHYRVSSLSLALLRTINWHPTENLTQISGRQVVGKWYNSLDIRTEEMVWARGTKDIPISACSLPCEPGMIKKQQGDTCCWVCDQCEAYEYVYDEHTCMDCGPGFWPHPDKRGCYQLPINHIRWSSAFAIVPAVISCLGIVATLAVACLLFQHRDTPVVRASGRELTVILLAGVLVCYLNTFVLLAAPTTATCVLQRFGVGVSFSAVYGALLTKTNRIARIFDSASRSAVRPRYISPTSQVCIAAALIAFQVDGSFSTPEVVLTLVWMIIEPPGTRHSYPDRRQVILKCNIQDMSFLFSQLYNALLILISTVYAVKTRKIPENFNESKFIGFTMYTTCIIWLAFVPIYFGTGNAHETQITTLCVAISLSASVTLVCLYSPKVYIIVFQPDKNIRGKVCIGSTFKKQSSSAGASSMTKYTGCESASENVPLQGALTSAVRTSVGVTEISLTSSTTSKTNNEQVAQL</sequence>
<evidence type="ECO:0000313" key="17">
    <source>
        <dbReference type="EMBL" id="KYN41424.1"/>
    </source>
</evidence>
<evidence type="ECO:0000256" key="4">
    <source>
        <dbReference type="ARBA" id="ARBA00022692"/>
    </source>
</evidence>
<dbReference type="InterPro" id="IPR028082">
    <property type="entry name" value="Peripla_BP_I"/>
</dbReference>
<evidence type="ECO:0000256" key="13">
    <source>
        <dbReference type="ARBA" id="ARBA00054813"/>
    </source>
</evidence>
<evidence type="ECO:0000256" key="7">
    <source>
        <dbReference type="ARBA" id="ARBA00023040"/>
    </source>
</evidence>
<dbReference type="Pfam" id="PF07562">
    <property type="entry name" value="NCD3G"/>
    <property type="match status" value="1"/>
</dbReference>
<dbReference type="PROSITE" id="PS50259">
    <property type="entry name" value="G_PROTEIN_RECEP_F3_4"/>
    <property type="match status" value="1"/>
</dbReference>
<evidence type="ECO:0000313" key="18">
    <source>
        <dbReference type="Proteomes" id="UP000078541"/>
    </source>
</evidence>
<dbReference type="PROSITE" id="PS00979">
    <property type="entry name" value="G_PROTEIN_RECEP_F3_1"/>
    <property type="match status" value="1"/>
</dbReference>
<dbReference type="Pfam" id="PF00003">
    <property type="entry name" value="7tm_3"/>
    <property type="match status" value="1"/>
</dbReference>
<dbReference type="Gene3D" id="3.40.50.2300">
    <property type="match status" value="3"/>
</dbReference>
<feature type="chain" id="PRO_5007583035" evidence="15">
    <location>
        <begin position="23"/>
        <end position="1015"/>
    </location>
</feature>
<keyword evidence="4 14" id="KW-0812">Transmembrane</keyword>
<evidence type="ECO:0000256" key="9">
    <source>
        <dbReference type="ARBA" id="ARBA00023157"/>
    </source>
</evidence>
<keyword evidence="9" id="KW-1015">Disulfide bond</keyword>
<dbReference type="SUPFAM" id="SSF53822">
    <property type="entry name" value="Periplasmic binding protein-like I"/>
    <property type="match status" value="2"/>
</dbReference>
<keyword evidence="6 14" id="KW-1133">Transmembrane helix</keyword>
<dbReference type="PROSITE" id="PS00980">
    <property type="entry name" value="G_PROTEIN_RECEP_F3_2"/>
    <property type="match status" value="1"/>
</dbReference>
<dbReference type="PANTHER" id="PTHR24060">
    <property type="entry name" value="METABOTROPIC GLUTAMATE RECEPTOR"/>
    <property type="match status" value="1"/>
</dbReference>
<protein>
    <submittedName>
        <fullName evidence="17">Metabotropic glutamate receptor</fullName>
    </submittedName>
</protein>
<organism evidence="17 18">
    <name type="scientific">Trachymyrmex septentrionalis</name>
    <dbReference type="NCBI Taxonomy" id="34720"/>
    <lineage>
        <taxon>Eukaryota</taxon>
        <taxon>Metazoa</taxon>
        <taxon>Ecdysozoa</taxon>
        <taxon>Arthropoda</taxon>
        <taxon>Hexapoda</taxon>
        <taxon>Insecta</taxon>
        <taxon>Pterygota</taxon>
        <taxon>Neoptera</taxon>
        <taxon>Endopterygota</taxon>
        <taxon>Hymenoptera</taxon>
        <taxon>Apocrita</taxon>
        <taxon>Aculeata</taxon>
        <taxon>Formicoidea</taxon>
        <taxon>Formicidae</taxon>
        <taxon>Myrmicinae</taxon>
        <taxon>Trachymyrmex</taxon>
    </lineage>
</organism>
<comment type="subcellular location">
    <subcellularLocation>
        <location evidence="1">Cell membrane</location>
        <topology evidence="1">Multi-pass membrane protein</topology>
    </subcellularLocation>
</comment>
<dbReference type="Gene3D" id="2.10.50.30">
    <property type="entry name" value="GPCR, family 3, nine cysteines domain"/>
    <property type="match status" value="1"/>
</dbReference>
<dbReference type="InterPro" id="IPR050726">
    <property type="entry name" value="mGluR"/>
</dbReference>
<dbReference type="Pfam" id="PF01094">
    <property type="entry name" value="ANF_receptor"/>
    <property type="match status" value="2"/>
</dbReference>
<feature type="transmembrane region" description="Helical" evidence="14">
    <location>
        <begin position="877"/>
        <end position="897"/>
    </location>
</feature>
<dbReference type="FunFam" id="2.10.50.30:FF:000001">
    <property type="entry name" value="metabotropic glutamate receptor 1"/>
    <property type="match status" value="1"/>
</dbReference>